<name>A0AC35TNG1_9BILA</name>
<protein>
    <submittedName>
        <fullName evidence="2">DUF2975 domain-containing protein</fullName>
    </submittedName>
</protein>
<proteinExistence type="predicted"/>
<sequence length="170" mass="19759">MQINFDLKQYQELFTKDVICTTIITLCLIAAEIAATFFIQESSFYIMIVYPGFFWQTVVIILIFIVMIYNIYLVSHDLAQRELEWRTQNKIKKLQAHGISVLMIIVAACIETVYTATYSGYYFTYYAFFGRFIVMAVFLWTCFITQIAQIVFMGISFKINVGETVQNESA</sequence>
<reference evidence="2" key="1">
    <citation type="submission" date="2016-11" db="UniProtKB">
        <authorList>
            <consortium name="WormBaseParasite"/>
        </authorList>
    </citation>
    <scope>IDENTIFICATION</scope>
    <source>
        <strain evidence="2">KR3021</strain>
    </source>
</reference>
<organism evidence="1 2">
    <name type="scientific">Rhabditophanes sp. KR3021</name>
    <dbReference type="NCBI Taxonomy" id="114890"/>
    <lineage>
        <taxon>Eukaryota</taxon>
        <taxon>Metazoa</taxon>
        <taxon>Ecdysozoa</taxon>
        <taxon>Nematoda</taxon>
        <taxon>Chromadorea</taxon>
        <taxon>Rhabditida</taxon>
        <taxon>Tylenchina</taxon>
        <taxon>Panagrolaimomorpha</taxon>
        <taxon>Strongyloidoidea</taxon>
        <taxon>Alloionematidae</taxon>
        <taxon>Rhabditophanes</taxon>
    </lineage>
</organism>
<evidence type="ECO:0000313" key="1">
    <source>
        <dbReference type="Proteomes" id="UP000095286"/>
    </source>
</evidence>
<evidence type="ECO:0000313" key="2">
    <source>
        <dbReference type="WBParaSite" id="RSKR_0000254533.1"/>
    </source>
</evidence>
<accession>A0AC35TNG1</accession>
<dbReference type="Proteomes" id="UP000095286">
    <property type="component" value="Unplaced"/>
</dbReference>
<dbReference type="WBParaSite" id="RSKR_0000254533.1">
    <property type="protein sequence ID" value="RSKR_0000254533.1"/>
    <property type="gene ID" value="RSKR_0000254533"/>
</dbReference>